<evidence type="ECO:0000313" key="8">
    <source>
        <dbReference type="EMBL" id="KAA5614389.1"/>
    </source>
</evidence>
<dbReference type="CDD" id="cd00156">
    <property type="entry name" value="REC"/>
    <property type="match status" value="1"/>
</dbReference>
<dbReference type="Pfam" id="PF02518">
    <property type="entry name" value="HATPase_c"/>
    <property type="match status" value="1"/>
</dbReference>
<dbReference type="InterPro" id="IPR001789">
    <property type="entry name" value="Sig_transdc_resp-reg_receiver"/>
</dbReference>
<organism evidence="8 9">
    <name type="scientific">Rhodovastum atsumiense</name>
    <dbReference type="NCBI Taxonomy" id="504468"/>
    <lineage>
        <taxon>Bacteria</taxon>
        <taxon>Pseudomonadati</taxon>
        <taxon>Pseudomonadota</taxon>
        <taxon>Alphaproteobacteria</taxon>
        <taxon>Acetobacterales</taxon>
        <taxon>Acetobacteraceae</taxon>
        <taxon>Rhodovastum</taxon>
    </lineage>
</organism>
<feature type="domain" description="Histidine kinase" evidence="6">
    <location>
        <begin position="344"/>
        <end position="562"/>
    </location>
</feature>
<dbReference type="CDD" id="cd00082">
    <property type="entry name" value="HisKA"/>
    <property type="match status" value="1"/>
</dbReference>
<comment type="catalytic activity">
    <reaction evidence="1">
        <text>ATP + protein L-histidine = ADP + protein N-phospho-L-histidine.</text>
        <dbReference type="EC" id="2.7.13.3"/>
    </reaction>
</comment>
<feature type="region of interest" description="Disordered" evidence="5">
    <location>
        <begin position="1"/>
        <end position="24"/>
    </location>
</feature>
<dbReference type="AlphaFoldDB" id="A0A5M6J2C7"/>
<dbReference type="SMART" id="SM00387">
    <property type="entry name" value="HATPase_c"/>
    <property type="match status" value="1"/>
</dbReference>
<dbReference type="PROSITE" id="PS50110">
    <property type="entry name" value="RESPONSE_REGULATORY"/>
    <property type="match status" value="1"/>
</dbReference>
<dbReference type="Gene3D" id="3.40.50.2300">
    <property type="match status" value="1"/>
</dbReference>
<dbReference type="InterPro" id="IPR005467">
    <property type="entry name" value="His_kinase_dom"/>
</dbReference>
<reference evidence="8 9" key="1">
    <citation type="submission" date="2019-09" db="EMBL/GenBank/DDBJ databases">
        <title>Genome sequence of Rhodovastum atsumiense, a diverse member of the Acetobacteraceae family of non-sulfur purple photosynthetic bacteria.</title>
        <authorList>
            <person name="Meyer T."/>
            <person name="Kyndt J."/>
        </authorList>
    </citation>
    <scope>NUCLEOTIDE SEQUENCE [LARGE SCALE GENOMIC DNA]</scope>
    <source>
        <strain evidence="8 9">DSM 21279</strain>
    </source>
</reference>
<evidence type="ECO:0000259" key="6">
    <source>
        <dbReference type="PROSITE" id="PS50109"/>
    </source>
</evidence>
<name>A0A5M6J2C7_9PROT</name>
<dbReference type="GO" id="GO:0000155">
    <property type="term" value="F:phosphorelay sensor kinase activity"/>
    <property type="evidence" value="ECO:0007669"/>
    <property type="project" value="InterPro"/>
</dbReference>
<dbReference type="SUPFAM" id="SSF47384">
    <property type="entry name" value="Homodimeric domain of signal transducing histidine kinase"/>
    <property type="match status" value="1"/>
</dbReference>
<feature type="domain" description="Response regulatory" evidence="7">
    <location>
        <begin position="584"/>
        <end position="693"/>
    </location>
</feature>
<evidence type="ECO:0000256" key="4">
    <source>
        <dbReference type="PROSITE-ProRule" id="PRU00169"/>
    </source>
</evidence>
<dbReference type="OrthoDB" id="9796100at2"/>
<evidence type="ECO:0000313" key="9">
    <source>
        <dbReference type="Proteomes" id="UP000325255"/>
    </source>
</evidence>
<proteinExistence type="predicted"/>
<dbReference type="InterPro" id="IPR011006">
    <property type="entry name" value="CheY-like_superfamily"/>
</dbReference>
<evidence type="ECO:0000259" key="7">
    <source>
        <dbReference type="PROSITE" id="PS50110"/>
    </source>
</evidence>
<dbReference type="PANTHER" id="PTHR43065:SF42">
    <property type="entry name" value="TWO-COMPONENT SENSOR PPRA"/>
    <property type="match status" value="1"/>
</dbReference>
<dbReference type="EC" id="2.7.13.3" evidence="2"/>
<gene>
    <name evidence="8" type="ORF">F1189_02045</name>
</gene>
<dbReference type="InterPro" id="IPR036097">
    <property type="entry name" value="HisK_dim/P_sf"/>
</dbReference>
<accession>A0A5M6J2C7</accession>
<dbReference type="EMBL" id="VWPK01000002">
    <property type="protein sequence ID" value="KAA5614389.1"/>
    <property type="molecule type" value="Genomic_DNA"/>
</dbReference>
<sequence length="873" mass="94501">MFAPGSADQPVRPAMPGPSGWEQPGIAQDGRSMSAAVGVVHADAEGRITDANAAFLTRLGLSQDEVRSGRLRCDTLTPPAWAGADAAALNEAMRDGACRPYDKEFLCRDGRKLPARACITRPDRTDDRTMTLVWWQPQAAANGDANPAGEQDTPMRGEALRGEALRGEAYWRALFARMFEGFCLGEMIYDSQQKAVDIRYLEANEGFARLVDRNLTDIIGQLGREVVPDIEAAWIQTYAHVVATGQPITVERVLPRLDRAYQVRAFRSGPGRFAAFFSDVTDRRRAEMALREINAELERRVIERTEALAGIARELQAEIARREATQEMLLQTQKLEALGQMVGQVAHDFNNVLAAILGNHDLLRTRLYEPEQLTCLDRGTRAANRGVALVRQLLAFARKAELSPVVVDVAQLVRAMEDMVLLTVGRQVRCQFELASDLWAVIADPVRLEAVLLNLAANARDAMPDGGTMTVTLRNLPAAAAPVELPAGDYVVIAVADTGGGMTSDVCARAIEPFFTTKPRGKGTGLGLASAHEFARQSGGTLRIDTAPGAGTTITLCLKRAQVEPDQNVTFKEHDDRRLHGNATVLVADADDGVRRVIAGMLRALGYAVLEAGNAEAAMAMMLTTGRIDLVVAEAAMATADKLRLADHLRETPQHPPMVVLTAVTTADPPIGERTLCKPFTGRQLAGLVLEALGRVPSPEDAQGGGVDRFRDRLRSAALRRAYERWKGLRHPPQLLPHADVVLADMAGLPASAFVVSVSEQSSVPGDSVAFGFRYVHFGRDLAERLGRSLAGESVDGAEPNVLGPLDAAYRRCVVNRVPSYDYARYAMDEGPCVLFERLLMPLAGGDGRITHLLGIVLFTELPATGGTVTTLP</sequence>
<dbReference type="InterPro" id="IPR035965">
    <property type="entry name" value="PAS-like_dom_sf"/>
</dbReference>
<dbReference type="SUPFAM" id="SSF55874">
    <property type="entry name" value="ATPase domain of HSP90 chaperone/DNA topoisomerase II/histidine kinase"/>
    <property type="match status" value="1"/>
</dbReference>
<dbReference type="PROSITE" id="PS50109">
    <property type="entry name" value="HIS_KIN"/>
    <property type="match status" value="1"/>
</dbReference>
<dbReference type="InterPro" id="IPR013656">
    <property type="entry name" value="PAS_4"/>
</dbReference>
<dbReference type="PRINTS" id="PR00344">
    <property type="entry name" value="BCTRLSENSOR"/>
</dbReference>
<dbReference type="InterPro" id="IPR000014">
    <property type="entry name" value="PAS"/>
</dbReference>
<comment type="caution">
    <text evidence="8">The sequence shown here is derived from an EMBL/GenBank/DDBJ whole genome shotgun (WGS) entry which is preliminary data.</text>
</comment>
<dbReference type="InterPro" id="IPR036890">
    <property type="entry name" value="HATPase_C_sf"/>
</dbReference>
<keyword evidence="9" id="KW-1185">Reference proteome</keyword>
<comment type="caution">
    <text evidence="4">Lacks conserved residue(s) required for the propagation of feature annotation.</text>
</comment>
<evidence type="ECO:0000256" key="3">
    <source>
        <dbReference type="ARBA" id="ARBA00022553"/>
    </source>
</evidence>
<dbReference type="SUPFAM" id="SSF52172">
    <property type="entry name" value="CheY-like"/>
    <property type="match status" value="1"/>
</dbReference>
<dbReference type="CDD" id="cd00130">
    <property type="entry name" value="PAS"/>
    <property type="match status" value="1"/>
</dbReference>
<dbReference type="SUPFAM" id="SSF55785">
    <property type="entry name" value="PYP-like sensor domain (PAS domain)"/>
    <property type="match status" value="2"/>
</dbReference>
<dbReference type="SMART" id="SM00388">
    <property type="entry name" value="HisKA"/>
    <property type="match status" value="1"/>
</dbReference>
<dbReference type="InterPro" id="IPR003661">
    <property type="entry name" value="HisK_dim/P_dom"/>
</dbReference>
<dbReference type="Gene3D" id="3.30.450.20">
    <property type="entry name" value="PAS domain"/>
    <property type="match status" value="2"/>
</dbReference>
<dbReference type="Proteomes" id="UP000325255">
    <property type="component" value="Unassembled WGS sequence"/>
</dbReference>
<dbReference type="SMART" id="SM00448">
    <property type="entry name" value="REC"/>
    <property type="match status" value="1"/>
</dbReference>
<dbReference type="Gene3D" id="3.30.565.10">
    <property type="entry name" value="Histidine kinase-like ATPase, C-terminal domain"/>
    <property type="match status" value="1"/>
</dbReference>
<dbReference type="Pfam" id="PF08448">
    <property type="entry name" value="PAS_4"/>
    <property type="match status" value="1"/>
</dbReference>
<dbReference type="InterPro" id="IPR004358">
    <property type="entry name" value="Sig_transdc_His_kin-like_C"/>
</dbReference>
<dbReference type="Pfam" id="PF00512">
    <property type="entry name" value="HisKA"/>
    <property type="match status" value="1"/>
</dbReference>
<dbReference type="InterPro" id="IPR003594">
    <property type="entry name" value="HATPase_dom"/>
</dbReference>
<keyword evidence="3" id="KW-0597">Phosphoprotein</keyword>
<dbReference type="Pfam" id="PF00072">
    <property type="entry name" value="Response_reg"/>
    <property type="match status" value="1"/>
</dbReference>
<evidence type="ECO:0000256" key="1">
    <source>
        <dbReference type="ARBA" id="ARBA00000085"/>
    </source>
</evidence>
<evidence type="ECO:0000256" key="2">
    <source>
        <dbReference type="ARBA" id="ARBA00012438"/>
    </source>
</evidence>
<dbReference type="Gene3D" id="1.10.287.130">
    <property type="match status" value="1"/>
</dbReference>
<protein>
    <recommendedName>
        <fullName evidence="2">histidine kinase</fullName>
        <ecNumber evidence="2">2.7.13.3</ecNumber>
    </recommendedName>
</protein>
<dbReference type="Pfam" id="PF13426">
    <property type="entry name" value="PAS_9"/>
    <property type="match status" value="1"/>
</dbReference>
<evidence type="ECO:0000256" key="5">
    <source>
        <dbReference type="SAM" id="MobiDB-lite"/>
    </source>
</evidence>
<dbReference type="PANTHER" id="PTHR43065">
    <property type="entry name" value="SENSOR HISTIDINE KINASE"/>
    <property type="match status" value="1"/>
</dbReference>